<name>G7Z7S9_AZOL4</name>
<feature type="transmembrane region" description="Helical" evidence="1">
    <location>
        <begin position="34"/>
        <end position="52"/>
    </location>
</feature>
<dbReference type="AlphaFoldDB" id="G7Z7S9"/>
<evidence type="ECO:0000313" key="2">
    <source>
        <dbReference type="EMBL" id="CBS87053.1"/>
    </source>
</evidence>
<reference evidence="3" key="1">
    <citation type="journal article" date="2011" name="PLoS Genet.">
        <title>Azospirillum genomes reveal transition of bacteria from aquatic to terrestrial environments.</title>
        <authorList>
            <person name="Wisniewski-Dye F."/>
            <person name="Borziak K."/>
            <person name="Khalsa-Moyers G."/>
            <person name="Alexandre G."/>
            <person name="Sukharnikov L.O."/>
            <person name="Wuichet K."/>
            <person name="Hurst G.B."/>
            <person name="McDonald W.H."/>
            <person name="Robertson J.S."/>
            <person name="Barbe V."/>
            <person name="Calteau A."/>
            <person name="Rouy Z."/>
            <person name="Mangenot S."/>
            <person name="Prigent-Combaret C."/>
            <person name="Normand P."/>
            <person name="Boyer M."/>
            <person name="Siguier P."/>
            <person name="Dessaux Y."/>
            <person name="Elmerich C."/>
            <person name="Condemine G."/>
            <person name="Krishnen G."/>
            <person name="Kennedy I."/>
            <person name="Paterson A.H."/>
            <person name="Gonzalez V."/>
            <person name="Mavingui P."/>
            <person name="Zhulin I.B."/>
        </authorList>
    </citation>
    <scope>NUCLEOTIDE SEQUENCE [LARGE SCALE GENOMIC DNA]</scope>
    <source>
        <strain evidence="3">4B</strain>
    </source>
</reference>
<sequence length="58" mass="6702">MGRQEGKSWAWPFQFLWVLWIVRCRQQVWASLDVLIATLAIFAKPICGIICGQRLSLP</sequence>
<keyword evidence="3" id="KW-1185">Reference proteome</keyword>
<proteinExistence type="predicted"/>
<accession>G7Z7S9</accession>
<dbReference type="HOGENOM" id="CLU_2969387_0_0_5"/>
<keyword evidence="1" id="KW-0812">Transmembrane</keyword>
<organism evidence="2 3">
    <name type="scientific">Azospirillum lipoferum (strain 4B)</name>
    <dbReference type="NCBI Taxonomy" id="862719"/>
    <lineage>
        <taxon>Bacteria</taxon>
        <taxon>Pseudomonadati</taxon>
        <taxon>Pseudomonadota</taxon>
        <taxon>Alphaproteobacteria</taxon>
        <taxon>Rhodospirillales</taxon>
        <taxon>Azospirillaceae</taxon>
        <taxon>Azospirillum</taxon>
    </lineage>
</organism>
<dbReference type="EMBL" id="FQ311868">
    <property type="protein sequence ID" value="CBS87053.1"/>
    <property type="molecule type" value="Genomic_DNA"/>
</dbReference>
<keyword evidence="1" id="KW-1133">Transmembrane helix</keyword>
<protein>
    <submittedName>
        <fullName evidence="2">Uncharacterized protein</fullName>
    </submittedName>
</protein>
<dbReference type="KEGG" id="ali:AZOLI_1789"/>
<evidence type="ECO:0000256" key="1">
    <source>
        <dbReference type="SAM" id="Phobius"/>
    </source>
</evidence>
<keyword evidence="1" id="KW-0472">Membrane</keyword>
<dbReference type="Proteomes" id="UP000005667">
    <property type="component" value="Chromosome"/>
</dbReference>
<evidence type="ECO:0000313" key="3">
    <source>
        <dbReference type="Proteomes" id="UP000005667"/>
    </source>
</evidence>
<gene>
    <name evidence="2" type="ordered locus">AZOLI_1789</name>
</gene>